<name>A0A7W4FF88_GLUDI</name>
<dbReference type="OMA" id="WPARTHH"/>
<gene>
    <name evidence="2" type="ORF">HLH33_10165</name>
</gene>
<dbReference type="Proteomes" id="UP000550787">
    <property type="component" value="Unassembled WGS sequence"/>
</dbReference>
<organism evidence="2 3">
    <name type="scientific">Gluconacetobacter diazotrophicus</name>
    <name type="common">Acetobacter diazotrophicus</name>
    <dbReference type="NCBI Taxonomy" id="33996"/>
    <lineage>
        <taxon>Bacteria</taxon>
        <taxon>Pseudomonadati</taxon>
        <taxon>Pseudomonadota</taxon>
        <taxon>Alphaproteobacteria</taxon>
        <taxon>Acetobacterales</taxon>
        <taxon>Acetobacteraceae</taxon>
        <taxon>Gluconacetobacter</taxon>
    </lineage>
</organism>
<evidence type="ECO:0000313" key="3">
    <source>
        <dbReference type="Proteomes" id="UP000550787"/>
    </source>
</evidence>
<dbReference type="AlphaFoldDB" id="A0A7W4FF88"/>
<protein>
    <submittedName>
        <fullName evidence="2">Uncharacterized protein</fullName>
    </submittedName>
</protein>
<proteinExistence type="predicted"/>
<reference evidence="2 3" key="1">
    <citation type="submission" date="2020-04" db="EMBL/GenBank/DDBJ databases">
        <title>Description of novel Gluconacetobacter.</title>
        <authorList>
            <person name="Sombolestani A."/>
        </authorList>
    </citation>
    <scope>NUCLEOTIDE SEQUENCE [LARGE SCALE GENOMIC DNA]</scope>
    <source>
        <strain evidence="2 3">LMG 7603</strain>
    </source>
</reference>
<feature type="chain" id="PRO_5041185712" evidence="1">
    <location>
        <begin position="28"/>
        <end position="251"/>
    </location>
</feature>
<sequence>MTSVVRSLLPAIILCVPCWGVPGAARAAPEAIAVDGVRPVQVADYRDLAKVFRTFNAFPAADRADLTLHLIARVLPGDRPIQSAPPYLRRASGPVALFGATGAEMHLPLTDALWAENPPVYAPLAHGQTVGLRFVITVTHGQTDRFTDVQARTWLRELDGCIEDVVGVVFAFLMPDAHKLTVEVAAGARLDAVSNGAVRPLVVNRGAVPYAFTFRPQDYPRDTVFRSDRPLGTLTAVIPMNIHGELTRNGD</sequence>
<evidence type="ECO:0000313" key="2">
    <source>
        <dbReference type="EMBL" id="MBB2156670.1"/>
    </source>
</evidence>
<dbReference type="EMBL" id="JABEQG010000017">
    <property type="protein sequence ID" value="MBB2156670.1"/>
    <property type="molecule type" value="Genomic_DNA"/>
</dbReference>
<accession>A0A7W4FF88</accession>
<evidence type="ECO:0000256" key="1">
    <source>
        <dbReference type="SAM" id="SignalP"/>
    </source>
</evidence>
<dbReference type="RefSeq" id="WP_012223604.1">
    <property type="nucleotide sequence ID" value="NZ_JABEQG010000017.1"/>
</dbReference>
<feature type="signal peptide" evidence="1">
    <location>
        <begin position="1"/>
        <end position="27"/>
    </location>
</feature>
<keyword evidence="1" id="KW-0732">Signal</keyword>
<comment type="caution">
    <text evidence="2">The sequence shown here is derived from an EMBL/GenBank/DDBJ whole genome shotgun (WGS) entry which is preliminary data.</text>
</comment>